<evidence type="ECO:0000313" key="2">
    <source>
        <dbReference type="Proteomes" id="UP000002363"/>
    </source>
</evidence>
<gene>
    <name evidence="1" type="ordered locus">ECL_01575</name>
</gene>
<dbReference type="EMBL" id="CP001918">
    <property type="protein sequence ID" value="ADF61134.1"/>
    <property type="molecule type" value="Genomic_DNA"/>
</dbReference>
<sequence>MQLQLKVECTIIAKYFHKIRLDLKMESAMIFFSKLKYLFFI</sequence>
<name>A0A0H3CGX6_ENTCC</name>
<dbReference type="KEGG" id="enc:ECL_01575"/>
<protein>
    <submittedName>
        <fullName evidence="1">Uncharacterized protein</fullName>
    </submittedName>
</protein>
<dbReference type="Proteomes" id="UP000002363">
    <property type="component" value="Chromosome"/>
</dbReference>
<keyword evidence="2" id="KW-1185">Reference proteome</keyword>
<accession>A0A0H3CGX6</accession>
<reference evidence="1 2" key="1">
    <citation type="journal article" date="2010" name="J. Bacteriol.">
        <title>Complete genome sequence of Enterobacter cloacae subsp. cloacae type strain ATCC 13047.</title>
        <authorList>
            <person name="Ren Y."/>
            <person name="Ren Y."/>
            <person name="Zhou Z."/>
            <person name="Guo X."/>
            <person name="Li Y."/>
            <person name="Feng L."/>
            <person name="Wang L."/>
        </authorList>
    </citation>
    <scope>NUCLEOTIDE SEQUENCE [LARGE SCALE GENOMIC DNA]</scope>
    <source>
        <strain evidence="2">ATCC 13047 / DSM 30054 / NBRC 13535 / NCTC 10005 / WDCM 00083 / NCDC 279-56</strain>
    </source>
</reference>
<dbReference type="EnsemblBacteria" id="ADF61134">
    <property type="protein sequence ID" value="ADF61134"/>
    <property type="gene ID" value="ECL_01575"/>
</dbReference>
<dbReference type="HOGENOM" id="CLU_3269461_0_0_6"/>
<proteinExistence type="predicted"/>
<dbReference type="AlphaFoldDB" id="A0A0H3CGX6"/>
<organism evidence="1 2">
    <name type="scientific">Enterobacter cloacae subsp. cloacae (strain ATCC 13047 / DSM 30054 / NBRC 13535 / NCTC 10005 / WDCM 00083 / NCDC 279-56)</name>
    <dbReference type="NCBI Taxonomy" id="716541"/>
    <lineage>
        <taxon>Bacteria</taxon>
        <taxon>Pseudomonadati</taxon>
        <taxon>Pseudomonadota</taxon>
        <taxon>Gammaproteobacteria</taxon>
        <taxon>Enterobacterales</taxon>
        <taxon>Enterobacteriaceae</taxon>
        <taxon>Enterobacter</taxon>
        <taxon>Enterobacter cloacae complex</taxon>
    </lineage>
</organism>
<evidence type="ECO:0000313" key="1">
    <source>
        <dbReference type="EMBL" id="ADF61134.1"/>
    </source>
</evidence>